<comment type="similarity">
    <text evidence="1">Belongs to the AAR2 family.</text>
</comment>
<dbReference type="Gene3D" id="1.25.40.550">
    <property type="entry name" value="Aar2, C-terminal domain-like"/>
    <property type="match status" value="1"/>
</dbReference>
<evidence type="ECO:0008006" key="7">
    <source>
        <dbReference type="Google" id="ProtNLM"/>
    </source>
</evidence>
<feature type="domain" description="AAR2 C-terminal" evidence="3">
    <location>
        <begin position="199"/>
        <end position="295"/>
    </location>
</feature>
<dbReference type="CDD" id="cd13778">
    <property type="entry name" value="Aar2_C"/>
    <property type="match status" value="1"/>
</dbReference>
<dbReference type="OMA" id="GSSLQWH"/>
<dbReference type="STRING" id="1064592.G0V951"/>
<proteinExistence type="inferred from homology"/>
<dbReference type="PANTHER" id="PTHR12689">
    <property type="entry name" value="A1 CISTRON SPLICING FACTOR AAR2-RELATED"/>
    <property type="match status" value="1"/>
</dbReference>
<dbReference type="InterPro" id="IPR007946">
    <property type="entry name" value="AAR2"/>
</dbReference>
<dbReference type="InterPro" id="IPR033648">
    <property type="entry name" value="AAR2_C"/>
</dbReference>
<dbReference type="InterPro" id="IPR033647">
    <property type="entry name" value="Aar2_N"/>
</dbReference>
<keyword evidence="6" id="KW-1185">Reference proteome</keyword>
<reference key="2">
    <citation type="submission" date="2011-08" db="EMBL/GenBank/DDBJ databases">
        <title>Genome sequence of Naumovozyma castellii.</title>
        <authorList>
            <person name="Gordon J.L."/>
            <person name="Armisen D."/>
            <person name="Proux-Wera E."/>
            <person name="OhEigeartaigh S.S."/>
            <person name="Byrne K.P."/>
            <person name="Wolfe K.H."/>
        </authorList>
    </citation>
    <scope>NUCLEOTIDE SEQUENCE</scope>
    <source>
        <strain>Type strain:CBS 4309</strain>
    </source>
</reference>
<dbReference type="Gene3D" id="2.60.34.20">
    <property type="match status" value="1"/>
</dbReference>
<dbReference type="Pfam" id="PF05282">
    <property type="entry name" value="AAR2"/>
    <property type="match status" value="1"/>
</dbReference>
<evidence type="ECO:0000256" key="1">
    <source>
        <dbReference type="ARBA" id="ARBA00006281"/>
    </source>
</evidence>
<dbReference type="PANTHER" id="PTHR12689:SF4">
    <property type="entry name" value="PROTEIN AAR2 HOMOLOG"/>
    <property type="match status" value="1"/>
</dbReference>
<reference evidence="6" key="1">
    <citation type="journal article" date="2011" name="Proc. Natl. Acad. Sci. U.S.A.">
        <title>Evolutionary erosion of yeast sex chromosomes by mating-type switching accidents.</title>
        <authorList>
            <person name="Gordon J.L."/>
            <person name="Armisen D."/>
            <person name="Proux-Wera E."/>
            <person name="Oheigeartaigh S.S."/>
            <person name="Byrne K.P."/>
            <person name="Wolfe K.H."/>
        </authorList>
    </citation>
    <scope>NUCLEOTIDE SEQUENCE [LARGE SCALE GENOMIC DNA]</scope>
    <source>
        <strain evidence="6">ATCC 76901 / BCRC 22586 / CBS 4309 / NBRC 1992 / NRRL Y-12630</strain>
    </source>
</reference>
<feature type="domain" description="AAR2 N-terminal" evidence="4">
    <location>
        <begin position="2"/>
        <end position="125"/>
    </location>
</feature>
<organism evidence="5 6">
    <name type="scientific">Naumovozyma castellii</name>
    <name type="common">Yeast</name>
    <name type="synonym">Saccharomyces castellii</name>
    <dbReference type="NCBI Taxonomy" id="27288"/>
    <lineage>
        <taxon>Eukaryota</taxon>
        <taxon>Fungi</taxon>
        <taxon>Dikarya</taxon>
        <taxon>Ascomycota</taxon>
        <taxon>Saccharomycotina</taxon>
        <taxon>Saccharomycetes</taxon>
        <taxon>Saccharomycetales</taxon>
        <taxon>Saccharomycetaceae</taxon>
        <taxon>Naumovozyma</taxon>
    </lineage>
</organism>
<dbReference type="GO" id="GO:0005682">
    <property type="term" value="C:U5 snRNP"/>
    <property type="evidence" value="ECO:0007669"/>
    <property type="project" value="EnsemblFungi"/>
</dbReference>
<gene>
    <name evidence="5" type="primary">NCAS0A14430</name>
    <name evidence="5" type="ordered locus">NCAS_0A14430</name>
</gene>
<feature type="region of interest" description="Disordered" evidence="2">
    <location>
        <begin position="339"/>
        <end position="362"/>
    </location>
</feature>
<dbReference type="AlphaFoldDB" id="G0V951"/>
<sequence>MTTVVFVSIPEDVTIGLDHYSFQVKKDQPFHGFLNIPDNTVHCIHFQHEGEKSQRYGYWIQKGNYYIKFDDESESFKLYIENDSIKFEKIVMEFNRQQTIVPYPKIDENDTWYTLTKHIKWKQVCSILNSQACGDAYVSSSMTSQEEANLLEKTLASHDSLGAVPYHSSSSDGNSNEEKNQERTLNFTMIKFKSKEAIRIGHEMNDFQDKSFYLNEIILKKYYDSSIDNLFGELQFAFLNTILFCNYASSLQWHNILELICFSKQVEQEKIDELDHILQVQIKLMLETYFDVLINVEVWKRCLYDSFHGDSLKLTEEALKKNYPEMYLSADSDDNASIEFYNNERESNQESEDEEDEYKPTIVSGVYYVSRSN</sequence>
<evidence type="ECO:0000313" key="5">
    <source>
        <dbReference type="EMBL" id="CCC68001.1"/>
    </source>
</evidence>
<dbReference type="HOGENOM" id="CLU_858447_0_0_1"/>
<dbReference type="OrthoDB" id="201752at2759"/>
<dbReference type="Proteomes" id="UP000001640">
    <property type="component" value="Chromosome 1"/>
</dbReference>
<dbReference type="InterPro" id="IPR038514">
    <property type="entry name" value="AAR2_C_sf"/>
</dbReference>
<dbReference type="InParanoid" id="G0V951"/>
<dbReference type="FunCoup" id="G0V951">
    <property type="interactions" value="563"/>
</dbReference>
<dbReference type="GeneID" id="96901477"/>
<dbReference type="RefSeq" id="XP_003674380.1">
    <property type="nucleotide sequence ID" value="XM_003674332.1"/>
</dbReference>
<evidence type="ECO:0000256" key="2">
    <source>
        <dbReference type="SAM" id="MobiDB-lite"/>
    </source>
</evidence>
<protein>
    <recommendedName>
        <fullName evidence="7">A1 cistron-splicing factor AAR2</fullName>
    </recommendedName>
</protein>
<dbReference type="CDD" id="cd13777">
    <property type="entry name" value="Aar2_N"/>
    <property type="match status" value="1"/>
</dbReference>
<dbReference type="EMBL" id="HE576752">
    <property type="protein sequence ID" value="CCC68001.1"/>
    <property type="molecule type" value="Genomic_DNA"/>
</dbReference>
<evidence type="ECO:0000259" key="3">
    <source>
        <dbReference type="Pfam" id="PF05282"/>
    </source>
</evidence>
<accession>G0V951</accession>
<dbReference type="eggNOG" id="KOG3937">
    <property type="taxonomic scope" value="Eukaryota"/>
</dbReference>
<dbReference type="KEGG" id="ncs:NCAS_0A14430"/>
<evidence type="ECO:0000259" key="4">
    <source>
        <dbReference type="Pfam" id="PF20981"/>
    </source>
</evidence>
<evidence type="ECO:0000313" key="6">
    <source>
        <dbReference type="Proteomes" id="UP000001640"/>
    </source>
</evidence>
<dbReference type="Pfam" id="PF20981">
    <property type="entry name" value="AAR2_1st"/>
    <property type="match status" value="1"/>
</dbReference>
<dbReference type="GO" id="GO:0000244">
    <property type="term" value="P:spliceosomal tri-snRNP complex assembly"/>
    <property type="evidence" value="ECO:0007669"/>
    <property type="project" value="EnsemblFungi"/>
</dbReference>
<name>G0V951_NAUCA</name>
<dbReference type="InterPro" id="IPR038516">
    <property type="entry name" value="AAR2_N_sf"/>
</dbReference>